<dbReference type="STRING" id="655863.F0XD44"/>
<dbReference type="Gene3D" id="6.10.140.1740">
    <property type="match status" value="1"/>
</dbReference>
<dbReference type="InParanoid" id="F0XD44"/>
<feature type="region of interest" description="Disordered" evidence="1">
    <location>
        <begin position="784"/>
        <end position="805"/>
    </location>
</feature>
<dbReference type="Pfam" id="PF12998">
    <property type="entry name" value="ING"/>
    <property type="match status" value="1"/>
</dbReference>
<feature type="domain" description="Inhibitor of growth protein N-terminal histone-binding" evidence="2">
    <location>
        <begin position="60"/>
        <end position="226"/>
    </location>
</feature>
<feature type="compositionally biased region" description="Polar residues" evidence="1">
    <location>
        <begin position="387"/>
        <end position="396"/>
    </location>
</feature>
<dbReference type="GeneID" id="25979328"/>
<feature type="compositionally biased region" description="Polar residues" evidence="1">
    <location>
        <begin position="414"/>
        <end position="429"/>
    </location>
</feature>
<dbReference type="OrthoDB" id="4173905at2759"/>
<dbReference type="EMBL" id="GL629765">
    <property type="protein sequence ID" value="EFX03667.1"/>
    <property type="molecule type" value="Genomic_DNA"/>
</dbReference>
<evidence type="ECO:0000259" key="2">
    <source>
        <dbReference type="SMART" id="SM01408"/>
    </source>
</evidence>
<feature type="compositionally biased region" description="Polar residues" evidence="1">
    <location>
        <begin position="345"/>
        <end position="358"/>
    </location>
</feature>
<feature type="compositionally biased region" description="Polar residues" evidence="1">
    <location>
        <begin position="696"/>
        <end position="714"/>
    </location>
</feature>
<dbReference type="eggNOG" id="KOG1973">
    <property type="taxonomic scope" value="Eukaryota"/>
</dbReference>
<feature type="compositionally biased region" description="Basic and acidic residues" evidence="1">
    <location>
        <begin position="678"/>
        <end position="688"/>
    </location>
</feature>
<proteinExistence type="predicted"/>
<feature type="region of interest" description="Disordered" evidence="1">
    <location>
        <begin position="1"/>
        <end position="43"/>
    </location>
</feature>
<evidence type="ECO:0000256" key="1">
    <source>
        <dbReference type="SAM" id="MobiDB-lite"/>
    </source>
</evidence>
<feature type="compositionally biased region" description="Low complexity" evidence="1">
    <location>
        <begin position="267"/>
        <end position="280"/>
    </location>
</feature>
<name>F0XD44_GROCL</name>
<accession>F0XD44</accession>
<dbReference type="AlphaFoldDB" id="F0XD44"/>
<dbReference type="RefSeq" id="XP_014173149.1">
    <property type="nucleotide sequence ID" value="XM_014317674.1"/>
</dbReference>
<keyword evidence="4" id="KW-1185">Reference proteome</keyword>
<sequence length="827" mass="86634">MKTAKPPTAAPETIPARRSQPVRQTRTNPPRTSTTASRNLGRDSVIGNARHEQPIDIFPGITHFSDTITALPKELVKHFTLLKEVDAKIHVPQQALFKLIDNALRLPTPNSTRSPYDGTPVVTEAPASAPMTAHNSTSGADLHVHRAHTLPAVPQASQGQLQNVDDVLGEPAFNRSNLPRRQLFRQVAFEIKEMLVALEEKNHVISTANDALNKQLARIDDIWPHLEQEFSEEAKWGSATHWAYPENRAAHRATNNAQAERSRREGAANLSAAAQQIAEEAAARSDARKQAVAARRSQKNNHHQDSDADSYNQKGDAKKASSSKTRKPLPEPNPAVGVGLGISGATVTPSANGTTSSSSRRRKVEKPASAQPMERALSGVFGATGVNGKTRTSSPRESPAPDGGAKKRKALPSGGNQAKKTRNGTSAASSPVIGAFPDMKFARGSPALATSILGSPLPESIGRFDDIVNTINGSLGISSTTMRPSTISDIGSSSAVVGSNKAIDGLKTATSIPEPDRNDGIKAAENVETGLGSEAGDNKVVAGASKTPIAAPNSGTTLKKVEEGEGALEQPASQSLPDALAPGRSLDLLQSIIGNGRQQSTPLALLVETQANNSGSIPAQAKEKQDVSIARSVADKAAMPGKEITAPPSVAVGGASIRGEPFKAEAIDSPPANAPPAKVDEPVAKKELTPNAISVPITQPQPVTTKSGRASKPSTPALGTFPETSRSRPSRTTENGGTGGNNSSTSSTSSNGAVKRSHKKGASISSQAHAHAALVANLVVEAAHGNGNGYHSSGSGTGTRQQQQQLKWYCDDCKKRLKVGERKTNGR</sequence>
<protein>
    <submittedName>
        <fullName evidence="3">Phd finger domain containing protein</fullName>
    </submittedName>
</protein>
<feature type="region of interest" description="Disordered" evidence="1">
    <location>
        <begin position="665"/>
        <end position="769"/>
    </location>
</feature>
<dbReference type="SMART" id="SM01408">
    <property type="entry name" value="ING"/>
    <property type="match status" value="1"/>
</dbReference>
<evidence type="ECO:0000313" key="3">
    <source>
        <dbReference type="EMBL" id="EFX03667.1"/>
    </source>
</evidence>
<evidence type="ECO:0000313" key="4">
    <source>
        <dbReference type="Proteomes" id="UP000007796"/>
    </source>
</evidence>
<dbReference type="Proteomes" id="UP000007796">
    <property type="component" value="Unassembled WGS sequence"/>
</dbReference>
<reference evidence="3 4" key="1">
    <citation type="journal article" date="2011" name="Proc. Natl. Acad. Sci. U.S.A.">
        <title>Genome and transcriptome analyses of the mountain pine beetle-fungal symbiont Grosmannia clavigera, a lodgepole pine pathogen.</title>
        <authorList>
            <person name="DiGuistini S."/>
            <person name="Wang Y."/>
            <person name="Liao N.Y."/>
            <person name="Taylor G."/>
            <person name="Tanguay P."/>
            <person name="Feau N."/>
            <person name="Henrissat B."/>
            <person name="Chan S.K."/>
            <person name="Hesse-Orce U."/>
            <person name="Alamouti S.M."/>
            <person name="Tsui C.K.M."/>
            <person name="Docking R.T."/>
            <person name="Levasseur A."/>
            <person name="Haridas S."/>
            <person name="Robertson G."/>
            <person name="Birol I."/>
            <person name="Holt R.A."/>
            <person name="Marra M.A."/>
            <person name="Hamelin R.C."/>
            <person name="Hirst M."/>
            <person name="Jones S.J.M."/>
            <person name="Bohlmann J."/>
            <person name="Breuil C."/>
        </authorList>
    </citation>
    <scope>NUCLEOTIDE SEQUENCE [LARGE SCALE GENOMIC DNA]</scope>
    <source>
        <strain evidence="4">kw1407 / UAMH 11150</strain>
    </source>
</reference>
<feature type="compositionally biased region" description="Polar residues" evidence="1">
    <location>
        <begin position="21"/>
        <end position="38"/>
    </location>
</feature>
<dbReference type="HOGENOM" id="CLU_006204_0_0_1"/>
<gene>
    <name evidence="3" type="ORF">CMQ_595</name>
</gene>
<organism evidence="4">
    <name type="scientific">Grosmannia clavigera (strain kw1407 / UAMH 11150)</name>
    <name type="common">Blue stain fungus</name>
    <name type="synonym">Graphiocladiella clavigera</name>
    <dbReference type="NCBI Taxonomy" id="655863"/>
    <lineage>
        <taxon>Eukaryota</taxon>
        <taxon>Fungi</taxon>
        <taxon>Dikarya</taxon>
        <taxon>Ascomycota</taxon>
        <taxon>Pezizomycotina</taxon>
        <taxon>Sordariomycetes</taxon>
        <taxon>Sordariomycetidae</taxon>
        <taxon>Ophiostomatales</taxon>
        <taxon>Ophiostomataceae</taxon>
        <taxon>Leptographium</taxon>
    </lineage>
</organism>
<feature type="compositionally biased region" description="Low complexity" evidence="1">
    <location>
        <begin position="741"/>
        <end position="752"/>
    </location>
</feature>
<dbReference type="GO" id="GO:0000785">
    <property type="term" value="C:chromatin"/>
    <property type="evidence" value="ECO:0007669"/>
    <property type="project" value="UniProtKB-ARBA"/>
</dbReference>
<feature type="region of interest" description="Disordered" evidence="1">
    <location>
        <begin position="251"/>
        <end position="432"/>
    </location>
</feature>
<dbReference type="InterPro" id="IPR024610">
    <property type="entry name" value="ING_N_histone-binding"/>
</dbReference>